<dbReference type="Gene3D" id="1.10.10.10">
    <property type="entry name" value="Winged helix-like DNA-binding domain superfamily/Winged helix DNA-binding domain"/>
    <property type="match status" value="1"/>
</dbReference>
<dbReference type="PROSITE" id="PS01063">
    <property type="entry name" value="SIGMA70_ECF"/>
    <property type="match status" value="1"/>
</dbReference>
<dbReference type="InterPro" id="IPR000838">
    <property type="entry name" value="RNA_pol_sigma70_ECF_CS"/>
</dbReference>
<evidence type="ECO:0000256" key="1">
    <source>
        <dbReference type="ARBA" id="ARBA00010641"/>
    </source>
</evidence>
<protein>
    <recommendedName>
        <fullName evidence="6">RNA polymerase sigma factor</fullName>
    </recommendedName>
</protein>
<dbReference type="SUPFAM" id="SSF88659">
    <property type="entry name" value="Sigma3 and sigma4 domains of RNA polymerase sigma factors"/>
    <property type="match status" value="1"/>
</dbReference>
<name>A0A7C2ZY26_9BACT</name>
<evidence type="ECO:0000259" key="7">
    <source>
        <dbReference type="Pfam" id="PF04542"/>
    </source>
</evidence>
<dbReference type="PANTHER" id="PTHR43133">
    <property type="entry name" value="RNA POLYMERASE ECF-TYPE SIGMA FACTO"/>
    <property type="match status" value="1"/>
</dbReference>
<evidence type="ECO:0000256" key="2">
    <source>
        <dbReference type="ARBA" id="ARBA00023015"/>
    </source>
</evidence>
<dbReference type="InterPro" id="IPR036388">
    <property type="entry name" value="WH-like_DNA-bd_sf"/>
</dbReference>
<gene>
    <name evidence="9" type="ORF">ENP13_04465</name>
</gene>
<dbReference type="Pfam" id="PF04542">
    <property type="entry name" value="Sigma70_r2"/>
    <property type="match status" value="1"/>
</dbReference>
<dbReference type="Gene3D" id="1.10.1740.10">
    <property type="match status" value="1"/>
</dbReference>
<proteinExistence type="inferred from homology"/>
<dbReference type="EMBL" id="DSID01000349">
    <property type="protein sequence ID" value="HEX70480.1"/>
    <property type="molecule type" value="Genomic_DNA"/>
</dbReference>
<dbReference type="Pfam" id="PF08281">
    <property type="entry name" value="Sigma70_r4_2"/>
    <property type="match status" value="1"/>
</dbReference>
<sequence length="237" mass="26194">MANGSRHGRGEDRGVEKLRLTDLALSSEERLIEAARLDPQAFGTLYQLYLPRIYRYLRIWVGNAEDADDLAQDVFLRAMVALPGYRPNGAPFLAWLMRIARNRALDRLRAARRRPLLSLEAQAESGMPEAWDPVASSPGSLPAEELARVELRQRLLAALEQLPEDQRVAVILVDIEGLTYDEAAAMAAVPAGTLKSRLSRGRARLRALLLADERSRELIEMGGVREGQQGGESPASS</sequence>
<keyword evidence="2 6" id="KW-0805">Transcription regulation</keyword>
<dbReference type="AlphaFoldDB" id="A0A7C2ZY26"/>
<dbReference type="SUPFAM" id="SSF88946">
    <property type="entry name" value="Sigma2 domain of RNA polymerase sigma factors"/>
    <property type="match status" value="1"/>
</dbReference>
<dbReference type="InterPro" id="IPR013249">
    <property type="entry name" value="RNA_pol_sigma70_r4_t2"/>
</dbReference>
<dbReference type="InterPro" id="IPR013324">
    <property type="entry name" value="RNA_pol_sigma_r3/r4-like"/>
</dbReference>
<evidence type="ECO:0000259" key="8">
    <source>
        <dbReference type="Pfam" id="PF08281"/>
    </source>
</evidence>
<dbReference type="InterPro" id="IPR007627">
    <property type="entry name" value="RNA_pol_sigma70_r2"/>
</dbReference>
<dbReference type="GO" id="GO:0003677">
    <property type="term" value="F:DNA binding"/>
    <property type="evidence" value="ECO:0007669"/>
    <property type="project" value="UniProtKB-KW"/>
</dbReference>
<dbReference type="InterPro" id="IPR014284">
    <property type="entry name" value="RNA_pol_sigma-70_dom"/>
</dbReference>
<feature type="domain" description="RNA polymerase sigma factor 70 region 4 type 2" evidence="8">
    <location>
        <begin position="152"/>
        <end position="205"/>
    </location>
</feature>
<feature type="domain" description="RNA polymerase sigma-70 region 2" evidence="7">
    <location>
        <begin position="45"/>
        <end position="114"/>
    </location>
</feature>
<organism evidence="9">
    <name type="scientific">Thermorudis sp</name>
    <dbReference type="NCBI Taxonomy" id="1969470"/>
    <lineage>
        <taxon>Bacteria</taxon>
        <taxon>Pseudomonadati</taxon>
        <taxon>Thermomicrobiota</taxon>
        <taxon>Thermomicrobia</taxon>
        <taxon>Thermomicrobia incertae sedis</taxon>
        <taxon>Thermorudis</taxon>
    </lineage>
</organism>
<dbReference type="GO" id="GO:0006352">
    <property type="term" value="P:DNA-templated transcription initiation"/>
    <property type="evidence" value="ECO:0007669"/>
    <property type="project" value="InterPro"/>
</dbReference>
<dbReference type="InterPro" id="IPR039425">
    <property type="entry name" value="RNA_pol_sigma-70-like"/>
</dbReference>
<evidence type="ECO:0000256" key="6">
    <source>
        <dbReference type="RuleBase" id="RU000716"/>
    </source>
</evidence>
<evidence type="ECO:0000256" key="4">
    <source>
        <dbReference type="ARBA" id="ARBA00023125"/>
    </source>
</evidence>
<keyword evidence="5 6" id="KW-0804">Transcription</keyword>
<dbReference type="InterPro" id="IPR013325">
    <property type="entry name" value="RNA_pol_sigma_r2"/>
</dbReference>
<dbReference type="NCBIfam" id="TIGR02937">
    <property type="entry name" value="sigma70-ECF"/>
    <property type="match status" value="1"/>
</dbReference>
<comment type="caution">
    <text evidence="9">The sequence shown here is derived from an EMBL/GenBank/DDBJ whole genome shotgun (WGS) entry which is preliminary data.</text>
</comment>
<dbReference type="PANTHER" id="PTHR43133:SF8">
    <property type="entry name" value="RNA POLYMERASE SIGMA FACTOR HI_1459-RELATED"/>
    <property type="match status" value="1"/>
</dbReference>
<accession>A0A7C2ZY26</accession>
<dbReference type="GO" id="GO:0016987">
    <property type="term" value="F:sigma factor activity"/>
    <property type="evidence" value="ECO:0007669"/>
    <property type="project" value="UniProtKB-KW"/>
</dbReference>
<reference evidence="9" key="1">
    <citation type="journal article" date="2020" name="mSystems">
        <title>Genome- and Community-Level Interaction Insights into Carbon Utilization and Element Cycling Functions of Hydrothermarchaeota in Hydrothermal Sediment.</title>
        <authorList>
            <person name="Zhou Z."/>
            <person name="Liu Y."/>
            <person name="Xu W."/>
            <person name="Pan J."/>
            <person name="Luo Z.H."/>
            <person name="Li M."/>
        </authorList>
    </citation>
    <scope>NUCLEOTIDE SEQUENCE [LARGE SCALE GENOMIC DNA]</scope>
    <source>
        <strain evidence="9">SpSt-192</strain>
    </source>
</reference>
<keyword evidence="3 6" id="KW-0731">Sigma factor</keyword>
<keyword evidence="4 6" id="KW-0238">DNA-binding</keyword>
<comment type="similarity">
    <text evidence="1 6">Belongs to the sigma-70 factor family. ECF subfamily.</text>
</comment>
<evidence type="ECO:0000313" key="9">
    <source>
        <dbReference type="EMBL" id="HEX70480.1"/>
    </source>
</evidence>
<evidence type="ECO:0000256" key="5">
    <source>
        <dbReference type="ARBA" id="ARBA00023163"/>
    </source>
</evidence>
<evidence type="ECO:0000256" key="3">
    <source>
        <dbReference type="ARBA" id="ARBA00023082"/>
    </source>
</evidence>